<proteinExistence type="predicted"/>
<evidence type="ECO:0000313" key="2">
    <source>
        <dbReference type="Proteomes" id="UP000887159"/>
    </source>
</evidence>
<comment type="caution">
    <text evidence="1">The sequence shown here is derived from an EMBL/GenBank/DDBJ whole genome shotgun (WGS) entry which is preliminary data.</text>
</comment>
<organism evidence="1 2">
    <name type="scientific">Trichonephila clavipes</name>
    <name type="common">Golden silk orbweaver</name>
    <name type="synonym">Nephila clavipes</name>
    <dbReference type="NCBI Taxonomy" id="2585209"/>
    <lineage>
        <taxon>Eukaryota</taxon>
        <taxon>Metazoa</taxon>
        <taxon>Ecdysozoa</taxon>
        <taxon>Arthropoda</taxon>
        <taxon>Chelicerata</taxon>
        <taxon>Arachnida</taxon>
        <taxon>Araneae</taxon>
        <taxon>Araneomorphae</taxon>
        <taxon>Entelegynae</taxon>
        <taxon>Araneoidea</taxon>
        <taxon>Nephilidae</taxon>
        <taxon>Trichonephila</taxon>
    </lineage>
</organism>
<sequence>MSACTHDSPRLITSFNSDRLNGRYYTPRNFNLHSQKSTGVRSEDRGGHVNLQRLPMILRLGHPDLSRSSSDPVSSNR</sequence>
<gene>
    <name evidence="1" type="ORF">TNCV_2788711</name>
</gene>
<protein>
    <submittedName>
        <fullName evidence="1">Uncharacterized protein</fullName>
    </submittedName>
</protein>
<dbReference type="Proteomes" id="UP000887159">
    <property type="component" value="Unassembled WGS sequence"/>
</dbReference>
<dbReference type="AlphaFoldDB" id="A0A8X6VQ66"/>
<reference evidence="1" key="1">
    <citation type="submission" date="2020-08" db="EMBL/GenBank/DDBJ databases">
        <title>Multicomponent nature underlies the extraordinary mechanical properties of spider dragline silk.</title>
        <authorList>
            <person name="Kono N."/>
            <person name="Nakamura H."/>
            <person name="Mori M."/>
            <person name="Yoshida Y."/>
            <person name="Ohtoshi R."/>
            <person name="Malay A.D."/>
            <person name="Moran D.A.P."/>
            <person name="Tomita M."/>
            <person name="Numata K."/>
            <person name="Arakawa K."/>
        </authorList>
    </citation>
    <scope>NUCLEOTIDE SEQUENCE</scope>
</reference>
<name>A0A8X6VQ66_TRICX</name>
<dbReference type="EMBL" id="BMAU01021340">
    <property type="protein sequence ID" value="GFY16749.1"/>
    <property type="molecule type" value="Genomic_DNA"/>
</dbReference>
<keyword evidence="2" id="KW-1185">Reference proteome</keyword>
<evidence type="ECO:0000313" key="1">
    <source>
        <dbReference type="EMBL" id="GFY16749.1"/>
    </source>
</evidence>
<accession>A0A8X6VQ66</accession>